<dbReference type="InterPro" id="IPR018060">
    <property type="entry name" value="HTH_AraC"/>
</dbReference>
<keyword evidence="1" id="KW-0805">Transcription regulation</keyword>
<evidence type="ECO:0000256" key="1">
    <source>
        <dbReference type="ARBA" id="ARBA00023015"/>
    </source>
</evidence>
<evidence type="ECO:0000313" key="6">
    <source>
        <dbReference type="Proteomes" id="UP001500503"/>
    </source>
</evidence>
<dbReference type="SMART" id="SM00342">
    <property type="entry name" value="HTH_ARAC"/>
    <property type="match status" value="1"/>
</dbReference>
<protein>
    <submittedName>
        <fullName evidence="5">AraC family transcriptional regulator</fullName>
    </submittedName>
</protein>
<organism evidence="5 6">
    <name type="scientific">Actinoallomurus oryzae</name>
    <dbReference type="NCBI Taxonomy" id="502180"/>
    <lineage>
        <taxon>Bacteria</taxon>
        <taxon>Bacillati</taxon>
        <taxon>Actinomycetota</taxon>
        <taxon>Actinomycetes</taxon>
        <taxon>Streptosporangiales</taxon>
        <taxon>Thermomonosporaceae</taxon>
        <taxon>Actinoallomurus</taxon>
    </lineage>
</organism>
<dbReference type="PROSITE" id="PS00041">
    <property type="entry name" value="HTH_ARAC_FAMILY_1"/>
    <property type="match status" value="1"/>
</dbReference>
<proteinExistence type="predicted"/>
<dbReference type="InterPro" id="IPR032783">
    <property type="entry name" value="AraC_lig"/>
</dbReference>
<gene>
    <name evidence="5" type="ORF">GCM10023191_058340</name>
</gene>
<dbReference type="EMBL" id="BAABHF010000035">
    <property type="protein sequence ID" value="GAA4504292.1"/>
    <property type="molecule type" value="Genomic_DNA"/>
</dbReference>
<keyword evidence="2" id="KW-0238">DNA-binding</keyword>
<feature type="domain" description="HTH araC/xylS-type" evidence="4">
    <location>
        <begin position="220"/>
        <end position="318"/>
    </location>
</feature>
<dbReference type="PANTHER" id="PTHR46796:SF7">
    <property type="entry name" value="ARAC FAMILY TRANSCRIPTIONAL REGULATOR"/>
    <property type="match status" value="1"/>
</dbReference>
<evidence type="ECO:0000259" key="4">
    <source>
        <dbReference type="PROSITE" id="PS01124"/>
    </source>
</evidence>
<evidence type="ECO:0000256" key="3">
    <source>
        <dbReference type="ARBA" id="ARBA00023163"/>
    </source>
</evidence>
<reference evidence="6" key="1">
    <citation type="journal article" date="2019" name="Int. J. Syst. Evol. Microbiol.">
        <title>The Global Catalogue of Microorganisms (GCM) 10K type strain sequencing project: providing services to taxonomists for standard genome sequencing and annotation.</title>
        <authorList>
            <consortium name="The Broad Institute Genomics Platform"/>
            <consortium name="The Broad Institute Genome Sequencing Center for Infectious Disease"/>
            <person name="Wu L."/>
            <person name="Ma J."/>
        </authorList>
    </citation>
    <scope>NUCLEOTIDE SEQUENCE [LARGE SCALE GENOMIC DNA]</scope>
    <source>
        <strain evidence="6">JCM 17933</strain>
    </source>
</reference>
<dbReference type="Pfam" id="PF12833">
    <property type="entry name" value="HTH_18"/>
    <property type="match status" value="1"/>
</dbReference>
<dbReference type="Gene3D" id="1.10.10.60">
    <property type="entry name" value="Homeodomain-like"/>
    <property type="match status" value="2"/>
</dbReference>
<dbReference type="PRINTS" id="PR00032">
    <property type="entry name" value="HTHARAC"/>
</dbReference>
<name>A0ABP8QLK5_9ACTN</name>
<evidence type="ECO:0000313" key="5">
    <source>
        <dbReference type="EMBL" id="GAA4504292.1"/>
    </source>
</evidence>
<dbReference type="Proteomes" id="UP001500503">
    <property type="component" value="Unassembled WGS sequence"/>
</dbReference>
<dbReference type="SUPFAM" id="SSF46689">
    <property type="entry name" value="Homeodomain-like"/>
    <property type="match status" value="2"/>
</dbReference>
<sequence length="320" mass="34414">MLDEYSSVSIIGVTVTFMDVLSDAITAMRSGRPHSARTGRRGRWAVRHSSFAGAGFHVVLRGACRLTSGVGPPIMLGTGDAVLLPHGSAHELADGFTDPPADPPVTSLADVEDQVSLDGHGDSVVLLCGAYLVDGTRRHPLLDELPQIIHLPARVGCHPSLRAAIDLLGTELERRRPGADAVLPSLLDALLVYMVRGWLDEQPEEHAAGWTAALRDPRIVAALNALHDDPARPWTVEELGARAGMSRAAFSRRFTALVGRPPLGYLTWWRMTLAAGLLRDSDLPLSAVAARVGYGSEYAFAGAFKRAFGLAPGRYRKQRP</sequence>
<keyword evidence="6" id="KW-1185">Reference proteome</keyword>
<dbReference type="PROSITE" id="PS01124">
    <property type="entry name" value="HTH_ARAC_FAMILY_2"/>
    <property type="match status" value="1"/>
</dbReference>
<dbReference type="PANTHER" id="PTHR46796">
    <property type="entry name" value="HTH-TYPE TRANSCRIPTIONAL ACTIVATOR RHAS-RELATED"/>
    <property type="match status" value="1"/>
</dbReference>
<evidence type="ECO:0000256" key="2">
    <source>
        <dbReference type="ARBA" id="ARBA00023125"/>
    </source>
</evidence>
<comment type="caution">
    <text evidence="5">The sequence shown here is derived from an EMBL/GenBank/DDBJ whole genome shotgun (WGS) entry which is preliminary data.</text>
</comment>
<accession>A0ABP8QLK5</accession>
<dbReference type="InterPro" id="IPR018062">
    <property type="entry name" value="HTH_AraC-typ_CS"/>
</dbReference>
<dbReference type="InterPro" id="IPR020449">
    <property type="entry name" value="Tscrpt_reg_AraC-type_HTH"/>
</dbReference>
<dbReference type="InterPro" id="IPR009057">
    <property type="entry name" value="Homeodomain-like_sf"/>
</dbReference>
<dbReference type="Pfam" id="PF12852">
    <property type="entry name" value="Cupin_6"/>
    <property type="match status" value="1"/>
</dbReference>
<dbReference type="InterPro" id="IPR050204">
    <property type="entry name" value="AraC_XylS_family_regulators"/>
</dbReference>
<keyword evidence="3" id="KW-0804">Transcription</keyword>